<evidence type="ECO:0000256" key="1">
    <source>
        <dbReference type="ARBA" id="ARBA00010505"/>
    </source>
</evidence>
<evidence type="ECO:0000259" key="8">
    <source>
        <dbReference type="PROSITE" id="PS51352"/>
    </source>
</evidence>
<keyword evidence="3 7" id="KW-0049">Antioxidant</keyword>
<dbReference type="PANTHER" id="PTHR10430">
    <property type="entry name" value="PEROXIREDOXIN"/>
    <property type="match status" value="1"/>
</dbReference>
<dbReference type="GO" id="GO:0005829">
    <property type="term" value="C:cytosol"/>
    <property type="evidence" value="ECO:0007669"/>
    <property type="project" value="TreeGrafter"/>
</dbReference>
<keyword evidence="10" id="KW-1185">Reference proteome</keyword>
<reference evidence="9 10" key="1">
    <citation type="submission" date="2019-09" db="EMBL/GenBank/DDBJ databases">
        <title>Draft genome of the ectomycorrhizal ascomycete Sphaerosporella brunnea.</title>
        <authorList>
            <consortium name="DOE Joint Genome Institute"/>
            <person name="Benucci G.M."/>
            <person name="Marozzi G."/>
            <person name="Antonielli L."/>
            <person name="Sanchez S."/>
            <person name="Marco P."/>
            <person name="Wang X."/>
            <person name="Falini L.B."/>
            <person name="Barry K."/>
            <person name="Haridas S."/>
            <person name="Lipzen A."/>
            <person name="Labutti K."/>
            <person name="Grigoriev I.V."/>
            <person name="Murat C."/>
            <person name="Martin F."/>
            <person name="Albertini E."/>
            <person name="Donnini D."/>
            <person name="Bonito G."/>
        </authorList>
    </citation>
    <scope>NUCLEOTIDE SEQUENCE [LARGE SCALE GENOMIC DNA]</scope>
    <source>
        <strain evidence="9 10">Sb_GMNB300</strain>
    </source>
</reference>
<dbReference type="AlphaFoldDB" id="A0A5J5EDI3"/>
<comment type="function">
    <text evidence="7">Thiol-specific peroxidase that catalyzes the reduction of hydrogen peroxide and organic hydroperoxides to water and alcohols, respectively. Plays a role in cell protection against oxidative stress by detoxifying peroxides.</text>
</comment>
<evidence type="ECO:0000256" key="4">
    <source>
        <dbReference type="ARBA" id="ARBA00023002"/>
    </source>
</evidence>
<dbReference type="GO" id="GO:0005739">
    <property type="term" value="C:mitochondrion"/>
    <property type="evidence" value="ECO:0007669"/>
    <property type="project" value="TreeGrafter"/>
</dbReference>
<dbReference type="PANTHER" id="PTHR10430:SF39">
    <property type="entry name" value="PEROXISOMAL MEMBRANE ASSOCIATED PROTEIN 20"/>
    <property type="match status" value="1"/>
</dbReference>
<gene>
    <name evidence="9" type="ORF">FN846DRAFT_788129</name>
</gene>
<comment type="similarity">
    <text evidence="1 7">Belongs to the peroxiredoxin family. Prx5 subfamily.</text>
</comment>
<name>A0A5J5EDI3_9PEZI</name>
<evidence type="ECO:0000256" key="6">
    <source>
        <dbReference type="PIRSR" id="PIRSR637944-1"/>
    </source>
</evidence>
<accession>A0A5J5EDI3</accession>
<dbReference type="Gene3D" id="3.40.30.10">
    <property type="entry name" value="Glutaredoxin"/>
    <property type="match status" value="1"/>
</dbReference>
<feature type="active site" description="Cysteine sulfenic acid (-SOH) intermediate" evidence="6">
    <location>
        <position position="46"/>
    </location>
</feature>
<organism evidence="9 10">
    <name type="scientific">Sphaerosporella brunnea</name>
    <dbReference type="NCBI Taxonomy" id="1250544"/>
    <lineage>
        <taxon>Eukaryota</taxon>
        <taxon>Fungi</taxon>
        <taxon>Dikarya</taxon>
        <taxon>Ascomycota</taxon>
        <taxon>Pezizomycotina</taxon>
        <taxon>Pezizomycetes</taxon>
        <taxon>Pezizales</taxon>
        <taxon>Pyronemataceae</taxon>
        <taxon>Sphaerosporella</taxon>
    </lineage>
</organism>
<dbReference type="GO" id="GO:0005777">
    <property type="term" value="C:peroxisome"/>
    <property type="evidence" value="ECO:0007669"/>
    <property type="project" value="TreeGrafter"/>
</dbReference>
<evidence type="ECO:0000256" key="3">
    <source>
        <dbReference type="ARBA" id="ARBA00022862"/>
    </source>
</evidence>
<dbReference type="GO" id="GO:0008379">
    <property type="term" value="F:thioredoxin peroxidase activity"/>
    <property type="evidence" value="ECO:0007669"/>
    <property type="project" value="InterPro"/>
</dbReference>
<evidence type="ECO:0000256" key="7">
    <source>
        <dbReference type="RuleBase" id="RU366011"/>
    </source>
</evidence>
<feature type="domain" description="Thioredoxin" evidence="8">
    <location>
        <begin position="3"/>
        <end position="157"/>
    </location>
</feature>
<keyword evidence="5 7" id="KW-0676">Redox-active center</keyword>
<dbReference type="InterPro" id="IPR013740">
    <property type="entry name" value="Redoxin"/>
</dbReference>
<dbReference type="GO" id="GO:0045454">
    <property type="term" value="P:cell redox homeostasis"/>
    <property type="evidence" value="ECO:0007669"/>
    <property type="project" value="TreeGrafter"/>
</dbReference>
<dbReference type="EMBL" id="VXIS01000464">
    <property type="protein sequence ID" value="KAA8893311.1"/>
    <property type="molecule type" value="Genomic_DNA"/>
</dbReference>
<dbReference type="Proteomes" id="UP000326924">
    <property type="component" value="Unassembled WGS sequence"/>
</dbReference>
<dbReference type="GO" id="GO:0034599">
    <property type="term" value="P:cellular response to oxidative stress"/>
    <property type="evidence" value="ECO:0007669"/>
    <property type="project" value="InterPro"/>
</dbReference>
<keyword evidence="2 7" id="KW-0575">Peroxidase</keyword>
<comment type="caution">
    <text evidence="9">The sequence shown here is derived from an EMBL/GenBank/DDBJ whole genome shotgun (WGS) entry which is preliminary data.</text>
</comment>
<evidence type="ECO:0000256" key="2">
    <source>
        <dbReference type="ARBA" id="ARBA00022559"/>
    </source>
</evidence>
<dbReference type="OrthoDB" id="1882547at2759"/>
<sequence length="157" mass="16698">MTIAPGSKLPAPPATLWEGGPEKQVTFPSSGKFIIIGVPGAFTPPCSSQVPGYIANYPQFAAKGVKDIYVIAVNDVFVTKAWKESLGKDSPVHFCADSTGEFVKSLGLEFDASGLLGNIRSKRFAAIVEDGVVKKVFVEDEPPNITVTAAEKVLEEL</sequence>
<dbReference type="CDD" id="cd03013">
    <property type="entry name" value="PRX5_like"/>
    <property type="match status" value="1"/>
</dbReference>
<evidence type="ECO:0000313" key="9">
    <source>
        <dbReference type="EMBL" id="KAA8893311.1"/>
    </source>
</evidence>
<dbReference type="InterPro" id="IPR013766">
    <property type="entry name" value="Thioredoxin_domain"/>
</dbReference>
<dbReference type="GO" id="GO:0042744">
    <property type="term" value="P:hydrogen peroxide catabolic process"/>
    <property type="evidence" value="ECO:0007669"/>
    <property type="project" value="TreeGrafter"/>
</dbReference>
<dbReference type="InParanoid" id="A0A5J5EDI3"/>
<dbReference type="InterPro" id="IPR037944">
    <property type="entry name" value="PRX5-like"/>
</dbReference>
<dbReference type="PROSITE" id="PS51352">
    <property type="entry name" value="THIOREDOXIN_2"/>
    <property type="match status" value="1"/>
</dbReference>
<dbReference type="SUPFAM" id="SSF52833">
    <property type="entry name" value="Thioredoxin-like"/>
    <property type="match status" value="1"/>
</dbReference>
<protein>
    <submittedName>
        <fullName evidence="9">Redoxin</fullName>
    </submittedName>
</protein>
<evidence type="ECO:0000256" key="5">
    <source>
        <dbReference type="ARBA" id="ARBA00023284"/>
    </source>
</evidence>
<evidence type="ECO:0000313" key="10">
    <source>
        <dbReference type="Proteomes" id="UP000326924"/>
    </source>
</evidence>
<dbReference type="InterPro" id="IPR036249">
    <property type="entry name" value="Thioredoxin-like_sf"/>
</dbReference>
<dbReference type="Pfam" id="PF08534">
    <property type="entry name" value="Redoxin"/>
    <property type="match status" value="1"/>
</dbReference>
<proteinExistence type="inferred from homology"/>
<keyword evidence="4 7" id="KW-0560">Oxidoreductase</keyword>